<name>A0A4Y1R0F0_PRUDU</name>
<dbReference type="EMBL" id="AP019298">
    <property type="protein sequence ID" value="BBG97565.1"/>
    <property type="molecule type" value="Genomic_DNA"/>
</dbReference>
<feature type="non-terminal residue" evidence="1">
    <location>
        <position position="87"/>
    </location>
</feature>
<evidence type="ECO:0000313" key="1">
    <source>
        <dbReference type="EMBL" id="BBG97565.1"/>
    </source>
</evidence>
<accession>A0A4Y1R0F0</accession>
<proteinExistence type="predicted"/>
<dbReference type="AlphaFoldDB" id="A0A4Y1R0F0"/>
<gene>
    <name evidence="1" type="ORF">Prudu_006743</name>
</gene>
<sequence>MTRVAGKGKKIVPGSAPVPHTCCANAMPRCAQSALSEGLFFRHGDELHINQILATLNKQPVVEPLEEAPQRLVTLSIPWWSSLKRHH</sequence>
<protein>
    <submittedName>
        <fullName evidence="1">Uncharacterized protein</fullName>
    </submittedName>
</protein>
<organism evidence="1">
    <name type="scientific">Prunus dulcis</name>
    <name type="common">Almond</name>
    <name type="synonym">Amygdalus dulcis</name>
    <dbReference type="NCBI Taxonomy" id="3755"/>
    <lineage>
        <taxon>Eukaryota</taxon>
        <taxon>Viridiplantae</taxon>
        <taxon>Streptophyta</taxon>
        <taxon>Embryophyta</taxon>
        <taxon>Tracheophyta</taxon>
        <taxon>Spermatophyta</taxon>
        <taxon>Magnoliopsida</taxon>
        <taxon>eudicotyledons</taxon>
        <taxon>Gunneridae</taxon>
        <taxon>Pentapetalae</taxon>
        <taxon>rosids</taxon>
        <taxon>fabids</taxon>
        <taxon>Rosales</taxon>
        <taxon>Rosaceae</taxon>
        <taxon>Amygdaloideae</taxon>
        <taxon>Amygdaleae</taxon>
        <taxon>Prunus</taxon>
    </lineage>
</organism>
<reference evidence="1" key="1">
    <citation type="journal article" date="2019" name="Science">
        <title>Mutation of a bHLH transcription factor allowed almond domestication.</title>
        <authorList>
            <person name="Sanchez-Perez R."/>
            <person name="Pavan S."/>
            <person name="Mazzeo R."/>
            <person name="Moldovan C."/>
            <person name="Aiese Cigliano R."/>
            <person name="Del Cueto J."/>
            <person name="Ricciardi F."/>
            <person name="Lotti C."/>
            <person name="Ricciardi L."/>
            <person name="Dicenta F."/>
            <person name="Lopez-Marques R.L."/>
            <person name="Lindberg Moller B."/>
        </authorList>
    </citation>
    <scope>NUCLEOTIDE SEQUENCE</scope>
</reference>